<evidence type="ECO:0000313" key="1">
    <source>
        <dbReference type="EMBL" id="RZS47526.1"/>
    </source>
</evidence>
<keyword evidence="2" id="KW-1185">Reference proteome</keyword>
<comment type="caution">
    <text evidence="1">The sequence shown here is derived from an EMBL/GenBank/DDBJ whole genome shotgun (WGS) entry which is preliminary data.</text>
</comment>
<organism evidence="1 2">
    <name type="scientific">Sphaerotilus mobilis</name>
    <dbReference type="NCBI Taxonomy" id="47994"/>
    <lineage>
        <taxon>Bacteria</taxon>
        <taxon>Pseudomonadati</taxon>
        <taxon>Pseudomonadota</taxon>
        <taxon>Betaproteobacteria</taxon>
        <taxon>Burkholderiales</taxon>
        <taxon>Sphaerotilaceae</taxon>
        <taxon>Sphaerotilus</taxon>
    </lineage>
</organism>
<dbReference type="RefSeq" id="WP_130483545.1">
    <property type="nucleotide sequence ID" value="NZ_SGWV01000012.1"/>
</dbReference>
<dbReference type="Proteomes" id="UP000293433">
    <property type="component" value="Unassembled WGS sequence"/>
</dbReference>
<sequence length="205" mass="22752">MGVPKGTDNFKAFRAAQQGTSVELLRAELEKARRRKMPYPDKATLVSDMAERTKIHRTTLIRNPLYHRMLLEFLAGQSGASTFVADKDAPPELLRAKLVDAQMELGSLKEQLAARVREHAGNVVRPGAGGPALSESEAHVAYADTVWALRAVIDRVNMDGDVFEVDMDKAEIRDLAAAPGRRVVVSGPRLRPFLDALRRLKEQER</sequence>
<proteinExistence type="predicted"/>
<gene>
    <name evidence="1" type="ORF">EV685_3735</name>
</gene>
<accession>A0A4Q7LBS5</accession>
<reference evidence="1 2" key="1">
    <citation type="submission" date="2019-02" db="EMBL/GenBank/DDBJ databases">
        <title>Genomic Encyclopedia of Type Strains, Phase IV (KMG-IV): sequencing the most valuable type-strain genomes for metagenomic binning, comparative biology and taxonomic classification.</title>
        <authorList>
            <person name="Goeker M."/>
        </authorList>
    </citation>
    <scope>NUCLEOTIDE SEQUENCE [LARGE SCALE GENOMIC DNA]</scope>
    <source>
        <strain evidence="1 2">DSM 10617</strain>
    </source>
</reference>
<protein>
    <submittedName>
        <fullName evidence="1">Uncharacterized protein</fullName>
    </submittedName>
</protein>
<name>A0A4Q7LBS5_9BURK</name>
<dbReference type="EMBL" id="SGWV01000012">
    <property type="protein sequence ID" value="RZS47526.1"/>
    <property type="molecule type" value="Genomic_DNA"/>
</dbReference>
<evidence type="ECO:0000313" key="2">
    <source>
        <dbReference type="Proteomes" id="UP000293433"/>
    </source>
</evidence>
<dbReference type="AlphaFoldDB" id="A0A4Q7LBS5"/>
<dbReference type="OrthoDB" id="9154814at2"/>